<sequence length="296" mass="32118">MAMASNRLTSALLPDEPMLGVKLGIVARVCLPDWTADGVLACPAVPTRAITMRSMALSLGDPPETTRRHVNLLRDRGVFTLSAQGVSLAATADNLALVERYYLGVHDLLLRLIEDVHATCDIDLTVGTAPQFTIGDVIGRSLDILLMPIDTYRPVGSSLLAFLLWGALTVVAVRTVTHDPVLARRYANEIPPDELRIGTSLRELAAALSIPYATAWRQVHALQAENMVTRLAGNRWTVLTRNLLSDSVREISAPPSLLLLRKIRELAQLGLDPARAAAHYRQGRPPLADLGAPRVA</sequence>
<reference evidence="1 2" key="1">
    <citation type="submission" date="2021-08" db="EMBL/GenBank/DDBJ databases">
        <authorList>
            <person name="Tuo L."/>
        </authorList>
    </citation>
    <scope>NUCLEOTIDE SEQUENCE [LARGE SCALE GENOMIC DNA]</scope>
    <source>
        <strain evidence="1 2">JCM 31229</strain>
    </source>
</reference>
<dbReference type="RefSeq" id="WP_222993914.1">
    <property type="nucleotide sequence ID" value="NZ_JAINVV010000016.1"/>
</dbReference>
<dbReference type="Proteomes" id="UP000706039">
    <property type="component" value="Unassembled WGS sequence"/>
</dbReference>
<evidence type="ECO:0000313" key="2">
    <source>
        <dbReference type="Proteomes" id="UP000706039"/>
    </source>
</evidence>
<keyword evidence="2" id="KW-1185">Reference proteome</keyword>
<dbReference type="SUPFAM" id="SSF46785">
    <property type="entry name" value="Winged helix' DNA-binding domain"/>
    <property type="match status" value="1"/>
</dbReference>
<proteinExistence type="predicted"/>
<comment type="caution">
    <text evidence="1">The sequence shown here is derived from an EMBL/GenBank/DDBJ whole genome shotgun (WGS) entry which is preliminary data.</text>
</comment>
<dbReference type="EMBL" id="JAINVV010000016">
    <property type="protein sequence ID" value="MBY8826346.1"/>
    <property type="molecule type" value="Genomic_DNA"/>
</dbReference>
<dbReference type="InterPro" id="IPR036390">
    <property type="entry name" value="WH_DNA-bd_sf"/>
</dbReference>
<organism evidence="1 2">
    <name type="scientific">Sphingomonas colocasiae</name>
    <dbReference type="NCBI Taxonomy" id="1848973"/>
    <lineage>
        <taxon>Bacteria</taxon>
        <taxon>Pseudomonadati</taxon>
        <taxon>Pseudomonadota</taxon>
        <taxon>Alphaproteobacteria</taxon>
        <taxon>Sphingomonadales</taxon>
        <taxon>Sphingomonadaceae</taxon>
        <taxon>Sphingomonas</taxon>
    </lineage>
</organism>
<accession>A0ABS7PYB8</accession>
<protein>
    <submittedName>
        <fullName evidence="1">Uncharacterized protein</fullName>
    </submittedName>
</protein>
<evidence type="ECO:0000313" key="1">
    <source>
        <dbReference type="EMBL" id="MBY8826346.1"/>
    </source>
</evidence>
<gene>
    <name evidence="1" type="ORF">K7G82_28845</name>
</gene>
<name>A0ABS7PYB8_9SPHN</name>